<feature type="domain" description="Zn(2)-C6 fungal-type" evidence="7">
    <location>
        <begin position="17"/>
        <end position="47"/>
    </location>
</feature>
<dbReference type="GeneID" id="93580078"/>
<dbReference type="CDD" id="cd12148">
    <property type="entry name" value="fungal_TF_MHR"/>
    <property type="match status" value="1"/>
</dbReference>
<dbReference type="Pfam" id="PF04082">
    <property type="entry name" value="Fungal_trans"/>
    <property type="match status" value="1"/>
</dbReference>
<dbReference type="PROSITE" id="PS00463">
    <property type="entry name" value="ZN2_CY6_FUNGAL_1"/>
    <property type="match status" value="1"/>
</dbReference>
<dbReference type="CDD" id="cd00067">
    <property type="entry name" value="GAL4"/>
    <property type="match status" value="1"/>
</dbReference>
<keyword evidence="1" id="KW-0479">Metal-binding</keyword>
<dbReference type="InterPro" id="IPR050987">
    <property type="entry name" value="AtrR-like"/>
</dbReference>
<evidence type="ECO:0000256" key="1">
    <source>
        <dbReference type="ARBA" id="ARBA00022723"/>
    </source>
</evidence>
<dbReference type="Gene3D" id="4.10.240.10">
    <property type="entry name" value="Zn(2)-C6 fungal-type DNA-binding domain"/>
    <property type="match status" value="1"/>
</dbReference>
<reference evidence="9" key="1">
    <citation type="journal article" date="2017" name="Genome Biol.">
        <title>Comparative genomics reveals high biological diversity and specific adaptations in the industrially and medically important fungal genus Aspergillus.</title>
        <authorList>
            <person name="de Vries R.P."/>
            <person name="Riley R."/>
            <person name="Wiebenga A."/>
            <person name="Aguilar-Osorio G."/>
            <person name="Amillis S."/>
            <person name="Uchima C.A."/>
            <person name="Anderluh G."/>
            <person name="Asadollahi M."/>
            <person name="Askin M."/>
            <person name="Barry K."/>
            <person name="Battaglia E."/>
            <person name="Bayram O."/>
            <person name="Benocci T."/>
            <person name="Braus-Stromeyer S.A."/>
            <person name="Caldana C."/>
            <person name="Canovas D."/>
            <person name="Cerqueira G.C."/>
            <person name="Chen F."/>
            <person name="Chen W."/>
            <person name="Choi C."/>
            <person name="Clum A."/>
            <person name="Dos Santos R.A."/>
            <person name="Damasio A.R."/>
            <person name="Diallinas G."/>
            <person name="Emri T."/>
            <person name="Fekete E."/>
            <person name="Flipphi M."/>
            <person name="Freyberg S."/>
            <person name="Gallo A."/>
            <person name="Gournas C."/>
            <person name="Habgood R."/>
            <person name="Hainaut M."/>
            <person name="Harispe M.L."/>
            <person name="Henrissat B."/>
            <person name="Hilden K.S."/>
            <person name="Hope R."/>
            <person name="Hossain A."/>
            <person name="Karabika E."/>
            <person name="Karaffa L."/>
            <person name="Karanyi Z."/>
            <person name="Krasevec N."/>
            <person name="Kuo A."/>
            <person name="Kusch H."/>
            <person name="LaButti K."/>
            <person name="Lagendijk E.L."/>
            <person name="Lapidus A."/>
            <person name="Levasseur A."/>
            <person name="Lindquist E."/>
            <person name="Lipzen A."/>
            <person name="Logrieco A.F."/>
            <person name="MacCabe A."/>
            <person name="Maekelae M.R."/>
            <person name="Malavazi I."/>
            <person name="Melin P."/>
            <person name="Meyer V."/>
            <person name="Mielnichuk N."/>
            <person name="Miskei M."/>
            <person name="Molnar A.P."/>
            <person name="Mule G."/>
            <person name="Ngan C.Y."/>
            <person name="Orejas M."/>
            <person name="Orosz E."/>
            <person name="Ouedraogo J.P."/>
            <person name="Overkamp K.M."/>
            <person name="Park H.-S."/>
            <person name="Perrone G."/>
            <person name="Piumi F."/>
            <person name="Punt P.J."/>
            <person name="Ram A.F."/>
            <person name="Ramon A."/>
            <person name="Rauscher S."/>
            <person name="Record E."/>
            <person name="Riano-Pachon D.M."/>
            <person name="Robert V."/>
            <person name="Roehrig J."/>
            <person name="Ruller R."/>
            <person name="Salamov A."/>
            <person name="Salih N.S."/>
            <person name="Samson R.A."/>
            <person name="Sandor E."/>
            <person name="Sanguinetti M."/>
            <person name="Schuetze T."/>
            <person name="Sepcic K."/>
            <person name="Shelest E."/>
            <person name="Sherlock G."/>
            <person name="Sophianopoulou V."/>
            <person name="Squina F.M."/>
            <person name="Sun H."/>
            <person name="Susca A."/>
            <person name="Todd R.B."/>
            <person name="Tsang A."/>
            <person name="Unkles S.E."/>
            <person name="van de Wiele N."/>
            <person name="van Rossen-Uffink D."/>
            <person name="Oliveira J.V."/>
            <person name="Vesth T.C."/>
            <person name="Visser J."/>
            <person name="Yu J.-H."/>
            <person name="Zhou M."/>
            <person name="Andersen M.R."/>
            <person name="Archer D.B."/>
            <person name="Baker S.E."/>
            <person name="Benoit I."/>
            <person name="Brakhage A.A."/>
            <person name="Braus G.H."/>
            <person name="Fischer R."/>
            <person name="Frisvad J.C."/>
            <person name="Goldman G.H."/>
            <person name="Houbraken J."/>
            <person name="Oakley B."/>
            <person name="Pocsi I."/>
            <person name="Scazzocchio C."/>
            <person name="Seiboth B."/>
            <person name="vanKuyk P.A."/>
            <person name="Wortman J."/>
            <person name="Dyer P.S."/>
            <person name="Grigoriev I.V."/>
        </authorList>
    </citation>
    <scope>NUCLEOTIDE SEQUENCE [LARGE SCALE GENOMIC DNA]</scope>
    <source>
        <strain evidence="9">CBS 101740 / IMI 381727 / IBT 21946</strain>
    </source>
</reference>
<evidence type="ECO:0000256" key="5">
    <source>
        <dbReference type="ARBA" id="ARBA00023242"/>
    </source>
</evidence>
<dbReference type="GO" id="GO:0008270">
    <property type="term" value="F:zinc ion binding"/>
    <property type="evidence" value="ECO:0007669"/>
    <property type="project" value="InterPro"/>
</dbReference>
<keyword evidence="5" id="KW-0539">Nucleus</keyword>
<protein>
    <recommendedName>
        <fullName evidence="7">Zn(2)-C6 fungal-type domain-containing protein</fullName>
    </recommendedName>
</protein>
<feature type="compositionally biased region" description="Basic and acidic residues" evidence="6">
    <location>
        <begin position="87"/>
        <end position="97"/>
    </location>
</feature>
<dbReference type="GO" id="GO:0000981">
    <property type="term" value="F:DNA-binding transcription factor activity, RNA polymerase II-specific"/>
    <property type="evidence" value="ECO:0007669"/>
    <property type="project" value="InterPro"/>
</dbReference>
<dbReference type="STRING" id="767769.A0A1L9UDM4"/>
<evidence type="ECO:0000259" key="7">
    <source>
        <dbReference type="PROSITE" id="PS50048"/>
    </source>
</evidence>
<evidence type="ECO:0000313" key="9">
    <source>
        <dbReference type="Proteomes" id="UP000184499"/>
    </source>
</evidence>
<keyword evidence="3" id="KW-0238">DNA-binding</keyword>
<dbReference type="GO" id="GO:0009893">
    <property type="term" value="P:positive regulation of metabolic process"/>
    <property type="evidence" value="ECO:0007669"/>
    <property type="project" value="UniProtKB-ARBA"/>
</dbReference>
<name>A0A1L9UDM4_ASPBC</name>
<evidence type="ECO:0000256" key="3">
    <source>
        <dbReference type="ARBA" id="ARBA00023125"/>
    </source>
</evidence>
<accession>A0A1L9UDM4</accession>
<evidence type="ECO:0000256" key="6">
    <source>
        <dbReference type="SAM" id="MobiDB-lite"/>
    </source>
</evidence>
<sequence length="613" mass="68864">MSGQFSVERPGGRARNACDLCRRKKIRCDNAQPACEACTSVGVQCTFTEHPSLLRKSLRDQLLDAKARIRDLEAQMAVQNTSPNSDQGERSTSHERSEKPWLPLFAVHHVSDTYSIATSLATFQAEIAHCGVGEAGSTQRAAFFSTVYQKTGAQLDLDHFLAQAAQSLKFRGLQSRTGLNRSLSPKWPPTSLVQHSIHHFSRSGLYSIFPLVNTDALSRLIEEGVLNHQDETVSAASLACLIAFTALMSVMHRLSPGFVDAEPDAYIQAALGLVPRLLLEKPSVRGLEAIVLMMTYLMPNGQIEPGQLLLSLATRMILTLGAHRCSVLDKPEGRHLRALFWFCYGADKNMVIRYSQSPHFRDEDCDLQIPDNYVLSSCDNQFFSRPLPTKELLFPSDVRLSLLKSKVYHLLYSHHARSQSEARRLQYIRELDQELNDLKSTFPASCWPDLFATPSAPDYTFHDLSLRGVCVHLEFYSLLGKIHDASHSLQGNSSISGWSILPSSAELFHQASRSILIYIRHVRGFWNWHTFWIYAQFLLTGVFSLFKCIISYPNAPSYENDVQLLQSLADMFAELDHEESASARGQFPSIYFTVCLIKRLIFLAKQASQKATE</sequence>
<dbReference type="SUPFAM" id="SSF57701">
    <property type="entry name" value="Zn2/Cys6 DNA-binding domain"/>
    <property type="match status" value="1"/>
</dbReference>
<dbReference type="EMBL" id="KV878687">
    <property type="protein sequence ID" value="OJJ69765.1"/>
    <property type="molecule type" value="Genomic_DNA"/>
</dbReference>
<evidence type="ECO:0000313" key="8">
    <source>
        <dbReference type="EMBL" id="OJJ69765.1"/>
    </source>
</evidence>
<keyword evidence="2" id="KW-0805">Transcription regulation</keyword>
<keyword evidence="9" id="KW-1185">Reference proteome</keyword>
<dbReference type="PANTHER" id="PTHR46910:SF20">
    <property type="entry name" value="ZN(II)2CYS6 TRANSCRIPTION FACTOR (EUROFUNG)-RELATED"/>
    <property type="match status" value="1"/>
</dbReference>
<dbReference type="OrthoDB" id="4116913at2759"/>
<dbReference type="SMART" id="SM00906">
    <property type="entry name" value="Fungal_trans"/>
    <property type="match status" value="1"/>
</dbReference>
<feature type="region of interest" description="Disordered" evidence="6">
    <location>
        <begin position="74"/>
        <end position="97"/>
    </location>
</feature>
<dbReference type="RefSeq" id="XP_067477014.1">
    <property type="nucleotide sequence ID" value="XM_067627590.1"/>
</dbReference>
<proteinExistence type="predicted"/>
<organism evidence="8 9">
    <name type="scientific">Aspergillus brasiliensis (strain CBS 101740 / IMI 381727 / IBT 21946)</name>
    <dbReference type="NCBI Taxonomy" id="767769"/>
    <lineage>
        <taxon>Eukaryota</taxon>
        <taxon>Fungi</taxon>
        <taxon>Dikarya</taxon>
        <taxon>Ascomycota</taxon>
        <taxon>Pezizomycotina</taxon>
        <taxon>Eurotiomycetes</taxon>
        <taxon>Eurotiomycetidae</taxon>
        <taxon>Eurotiales</taxon>
        <taxon>Aspergillaceae</taxon>
        <taxon>Aspergillus</taxon>
        <taxon>Aspergillus subgen. Circumdati</taxon>
    </lineage>
</organism>
<dbReference type="OMA" id="WFCYGAD"/>
<dbReference type="SMART" id="SM00066">
    <property type="entry name" value="GAL4"/>
    <property type="match status" value="1"/>
</dbReference>
<dbReference type="AlphaFoldDB" id="A0A1L9UDM4"/>
<dbReference type="Proteomes" id="UP000184499">
    <property type="component" value="Unassembled WGS sequence"/>
</dbReference>
<dbReference type="Pfam" id="PF00172">
    <property type="entry name" value="Zn_clus"/>
    <property type="match status" value="1"/>
</dbReference>
<feature type="compositionally biased region" description="Polar residues" evidence="6">
    <location>
        <begin position="77"/>
        <end position="86"/>
    </location>
</feature>
<evidence type="ECO:0000256" key="2">
    <source>
        <dbReference type="ARBA" id="ARBA00023015"/>
    </source>
</evidence>
<dbReference type="InterPro" id="IPR007219">
    <property type="entry name" value="XnlR_reg_dom"/>
</dbReference>
<dbReference type="GO" id="GO:0003677">
    <property type="term" value="F:DNA binding"/>
    <property type="evidence" value="ECO:0007669"/>
    <property type="project" value="UniProtKB-KW"/>
</dbReference>
<gene>
    <name evidence="8" type="ORF">ASPBRDRAFT_56570</name>
</gene>
<dbReference type="VEuPathDB" id="FungiDB:ASPBRDRAFT_56570"/>
<dbReference type="InterPro" id="IPR036864">
    <property type="entry name" value="Zn2-C6_fun-type_DNA-bd_sf"/>
</dbReference>
<dbReference type="InterPro" id="IPR001138">
    <property type="entry name" value="Zn2Cys6_DnaBD"/>
</dbReference>
<evidence type="ECO:0000256" key="4">
    <source>
        <dbReference type="ARBA" id="ARBA00023163"/>
    </source>
</evidence>
<dbReference type="PROSITE" id="PS50048">
    <property type="entry name" value="ZN2_CY6_FUNGAL_2"/>
    <property type="match status" value="1"/>
</dbReference>
<dbReference type="GO" id="GO:0006351">
    <property type="term" value="P:DNA-templated transcription"/>
    <property type="evidence" value="ECO:0007669"/>
    <property type="project" value="InterPro"/>
</dbReference>
<keyword evidence="4" id="KW-0804">Transcription</keyword>
<dbReference type="PANTHER" id="PTHR46910">
    <property type="entry name" value="TRANSCRIPTION FACTOR PDR1"/>
    <property type="match status" value="1"/>
</dbReference>